<dbReference type="AlphaFoldDB" id="F9F8D6"/>
<organism evidence="1">
    <name type="scientific">Fusarium oxysporum (strain Fo5176)</name>
    <name type="common">Fusarium vascular wilt</name>
    <dbReference type="NCBI Taxonomy" id="660025"/>
    <lineage>
        <taxon>Eukaryota</taxon>
        <taxon>Fungi</taxon>
        <taxon>Dikarya</taxon>
        <taxon>Ascomycota</taxon>
        <taxon>Pezizomycotina</taxon>
        <taxon>Sordariomycetes</taxon>
        <taxon>Hypocreomycetidae</taxon>
        <taxon>Hypocreales</taxon>
        <taxon>Nectriaceae</taxon>
        <taxon>Fusarium</taxon>
        <taxon>Fusarium oxysporum species complex</taxon>
    </lineage>
</organism>
<protein>
    <submittedName>
        <fullName evidence="1">Uncharacterized protein</fullName>
    </submittedName>
</protein>
<dbReference type="EMBL" id="AFQF01000817">
    <property type="protein sequence ID" value="EGU86821.1"/>
    <property type="molecule type" value="Genomic_DNA"/>
</dbReference>
<reference evidence="1" key="1">
    <citation type="journal article" date="2012" name="Mol. Plant Microbe Interact.">
        <title>A highly conserved effector in Fusarium oxysporum is required for full virulence on Arabidopsis.</title>
        <authorList>
            <person name="Thatcher L.F."/>
            <person name="Gardiner D.M."/>
            <person name="Kazan K."/>
            <person name="Manners J."/>
        </authorList>
    </citation>
    <scope>NUCLEOTIDE SEQUENCE [LARGE SCALE GENOMIC DNA]</scope>
    <source>
        <strain evidence="1">Fo5176</strain>
    </source>
</reference>
<comment type="caution">
    <text evidence="1">The sequence shown here is derived from an EMBL/GenBank/DDBJ whole genome shotgun (WGS) entry which is preliminary data.</text>
</comment>
<sequence>KSPKVETIRWECTLGSTLAPTH</sequence>
<accession>F9F8D6</accession>
<feature type="non-terminal residue" evidence="1">
    <location>
        <position position="1"/>
    </location>
</feature>
<evidence type="ECO:0000313" key="1">
    <source>
        <dbReference type="EMBL" id="EGU86821.1"/>
    </source>
</evidence>
<proteinExistence type="predicted"/>
<name>F9F8D6_FUSOF</name>
<gene>
    <name evidence="1" type="ORF">FOXB_02661</name>
</gene>